<dbReference type="Pfam" id="PF17425">
    <property type="entry name" value="Arylsulfotran_N"/>
    <property type="match status" value="1"/>
</dbReference>
<dbReference type="Pfam" id="PF05935">
    <property type="entry name" value="Arylsulfotrans"/>
    <property type="match status" value="1"/>
</dbReference>
<gene>
    <name evidence="2" type="ORF">RM538_05825</name>
</gene>
<dbReference type="InterPro" id="IPR035391">
    <property type="entry name" value="Arylsulfotran_N"/>
</dbReference>
<keyword evidence="3" id="KW-1185">Reference proteome</keyword>
<comment type="caution">
    <text evidence="2">The sequence shown here is derived from an EMBL/GenBank/DDBJ whole genome shotgun (WGS) entry which is preliminary data.</text>
</comment>
<dbReference type="RefSeq" id="WP_311332463.1">
    <property type="nucleotide sequence ID" value="NZ_JAVRHZ010000002.1"/>
</dbReference>
<dbReference type="InterPro" id="IPR011047">
    <property type="entry name" value="Quinoprotein_ADH-like_sf"/>
</dbReference>
<feature type="domain" description="Arylsulfotransferase N-terminal" evidence="1">
    <location>
        <begin position="37"/>
        <end position="114"/>
    </location>
</feature>
<evidence type="ECO:0000313" key="2">
    <source>
        <dbReference type="EMBL" id="MDT0555513.1"/>
    </source>
</evidence>
<evidence type="ECO:0000313" key="3">
    <source>
        <dbReference type="Proteomes" id="UP001254488"/>
    </source>
</evidence>
<proteinExistence type="predicted"/>
<dbReference type="PANTHER" id="PTHR35340:SF10">
    <property type="entry name" value="CYTOPLASMIC PROTEIN"/>
    <property type="match status" value="1"/>
</dbReference>
<name>A0ABU2YBF2_9FLAO</name>
<dbReference type="EMBL" id="JAVRHZ010000002">
    <property type="protein sequence ID" value="MDT0555513.1"/>
    <property type="molecule type" value="Genomic_DNA"/>
</dbReference>
<protein>
    <submittedName>
        <fullName evidence="2">Aryl-sulfate sulfotransferase</fullName>
    </submittedName>
</protein>
<accession>A0ABU2YBF2</accession>
<sequence length="512" mass="58538">MIKIVSLKYKYLFVIVFLGVFGGCNKSSFSYDIVPLLNPNGNTPLTAELSITSNKNCSASIRVLGTSIYEEKFDSLGKKLKIPVLGLYPNTTNKVEVTLSHKDGETIDTIAIKTEALPNYLPSITINKINRELMEPGWHLCDIHYAKNGVSVSRPMIFDDEGEIRWLLDLSSYNEIVWPIQRVKNGNLMFGSKMNIYEYDMLGNKKKTIPINTNYWLHHELIELPDGNLLLAVKKRDSYVIIDGERMLSNNDFIIVINPETYEVIKEWDVAKHLDVNRQDLNRKTKGNWIHINGLAYDESDKSIIVSGRNQGICKISWDDELKWILSPQKNWGKSGREGNGIDTNEFLLTAIDKDGKPFGKEVQEGNVSHGNFDFPWGQHAPEVLPNGNILLFDNGYLRNFNKEISYSRAVEYDIDEENMQVKQVWEYGKDKGSEYAALLISEADRLLKTNNRLITFGYVLPGKGKIIETTYPKGEEVFEATLNYKTLDGNKTFNWGQLDMLYRSERFKLEN</sequence>
<dbReference type="PANTHER" id="PTHR35340">
    <property type="entry name" value="PQQ ENZYME REPEAT PROTEIN-RELATED"/>
    <property type="match status" value="1"/>
</dbReference>
<reference evidence="2 3" key="1">
    <citation type="submission" date="2023-09" db="EMBL/GenBank/DDBJ databases">
        <authorList>
            <person name="Rey-Velasco X."/>
        </authorList>
    </citation>
    <scope>NUCLEOTIDE SEQUENCE [LARGE SCALE GENOMIC DNA]</scope>
    <source>
        <strain evidence="2 3">W242</strain>
    </source>
</reference>
<dbReference type="Gene3D" id="2.60.40.3100">
    <property type="entry name" value="Arylsulphate sulphotransferase monomer, N-terminal domain"/>
    <property type="match status" value="1"/>
</dbReference>
<dbReference type="InterPro" id="IPR038477">
    <property type="entry name" value="ASST_N_sf"/>
</dbReference>
<dbReference type="InterPro" id="IPR010262">
    <property type="entry name" value="Arylsulfotransferase_bact"/>
</dbReference>
<dbReference type="Proteomes" id="UP001254488">
    <property type="component" value="Unassembled WGS sequence"/>
</dbReference>
<dbReference type="PROSITE" id="PS51257">
    <property type="entry name" value="PROKAR_LIPOPROTEIN"/>
    <property type="match status" value="1"/>
</dbReference>
<dbReference type="SUPFAM" id="SSF50998">
    <property type="entry name" value="Quinoprotein alcohol dehydrogenase-like"/>
    <property type="match status" value="1"/>
</dbReference>
<evidence type="ECO:0000259" key="1">
    <source>
        <dbReference type="Pfam" id="PF17425"/>
    </source>
</evidence>
<dbReference type="InterPro" id="IPR053143">
    <property type="entry name" value="Arylsulfate_ST"/>
</dbReference>
<organism evidence="2 3">
    <name type="scientific">Patiriisocius hiemis</name>
    <dbReference type="NCBI Taxonomy" id="3075604"/>
    <lineage>
        <taxon>Bacteria</taxon>
        <taxon>Pseudomonadati</taxon>
        <taxon>Bacteroidota</taxon>
        <taxon>Flavobacteriia</taxon>
        <taxon>Flavobacteriales</taxon>
        <taxon>Flavobacteriaceae</taxon>
        <taxon>Patiriisocius</taxon>
    </lineage>
</organism>